<dbReference type="GO" id="GO:0005164">
    <property type="term" value="F:tumor necrosis factor receptor binding"/>
    <property type="evidence" value="ECO:0007669"/>
    <property type="project" value="InterPro"/>
</dbReference>
<dbReference type="AlphaFoldDB" id="A0A210R1B1"/>
<keyword evidence="5" id="KW-1185">Reference proteome</keyword>
<protein>
    <recommendedName>
        <fullName evidence="3">THD domain-containing protein</fullName>
    </recommendedName>
</protein>
<dbReference type="InterPro" id="IPR006052">
    <property type="entry name" value="TNF_dom"/>
</dbReference>
<comment type="caution">
    <text evidence="4">The sequence shown here is derived from an EMBL/GenBank/DDBJ whole genome shotgun (WGS) entry which is preliminary data.</text>
</comment>
<feature type="domain" description="THD" evidence="3">
    <location>
        <begin position="154"/>
        <end position="292"/>
    </location>
</feature>
<dbReference type="EMBL" id="NEDP02000871">
    <property type="protein sequence ID" value="OWF54840.1"/>
    <property type="molecule type" value="Genomic_DNA"/>
</dbReference>
<evidence type="ECO:0000313" key="5">
    <source>
        <dbReference type="Proteomes" id="UP000242188"/>
    </source>
</evidence>
<dbReference type="InterPro" id="IPR008983">
    <property type="entry name" value="Tumour_necrosis_fac-like_dom"/>
</dbReference>
<accession>A0A210R1B1</accession>
<evidence type="ECO:0000259" key="3">
    <source>
        <dbReference type="Pfam" id="PF00229"/>
    </source>
</evidence>
<dbReference type="SUPFAM" id="SSF49842">
    <property type="entry name" value="TNF-like"/>
    <property type="match status" value="1"/>
</dbReference>
<evidence type="ECO:0000256" key="2">
    <source>
        <dbReference type="SAM" id="Phobius"/>
    </source>
</evidence>
<keyword evidence="2" id="KW-0812">Transmembrane</keyword>
<dbReference type="Proteomes" id="UP000242188">
    <property type="component" value="Unassembled WGS sequence"/>
</dbReference>
<comment type="similarity">
    <text evidence="1">Belongs to the tumor necrosis factor family.</text>
</comment>
<dbReference type="OrthoDB" id="6143528at2759"/>
<reference evidence="4 5" key="1">
    <citation type="journal article" date="2017" name="Nat. Ecol. Evol.">
        <title>Scallop genome provides insights into evolution of bilaterian karyotype and development.</title>
        <authorList>
            <person name="Wang S."/>
            <person name="Zhang J."/>
            <person name="Jiao W."/>
            <person name="Li J."/>
            <person name="Xun X."/>
            <person name="Sun Y."/>
            <person name="Guo X."/>
            <person name="Huan P."/>
            <person name="Dong B."/>
            <person name="Zhang L."/>
            <person name="Hu X."/>
            <person name="Sun X."/>
            <person name="Wang J."/>
            <person name="Zhao C."/>
            <person name="Wang Y."/>
            <person name="Wang D."/>
            <person name="Huang X."/>
            <person name="Wang R."/>
            <person name="Lv J."/>
            <person name="Li Y."/>
            <person name="Zhang Z."/>
            <person name="Liu B."/>
            <person name="Lu W."/>
            <person name="Hui Y."/>
            <person name="Liang J."/>
            <person name="Zhou Z."/>
            <person name="Hou R."/>
            <person name="Li X."/>
            <person name="Liu Y."/>
            <person name="Li H."/>
            <person name="Ning X."/>
            <person name="Lin Y."/>
            <person name="Zhao L."/>
            <person name="Xing Q."/>
            <person name="Dou J."/>
            <person name="Li Y."/>
            <person name="Mao J."/>
            <person name="Guo H."/>
            <person name="Dou H."/>
            <person name="Li T."/>
            <person name="Mu C."/>
            <person name="Jiang W."/>
            <person name="Fu Q."/>
            <person name="Fu X."/>
            <person name="Miao Y."/>
            <person name="Liu J."/>
            <person name="Yu Q."/>
            <person name="Li R."/>
            <person name="Liao H."/>
            <person name="Li X."/>
            <person name="Kong Y."/>
            <person name="Jiang Z."/>
            <person name="Chourrout D."/>
            <person name="Li R."/>
            <person name="Bao Z."/>
        </authorList>
    </citation>
    <scope>NUCLEOTIDE SEQUENCE [LARGE SCALE GENOMIC DNA]</scope>
    <source>
        <strain evidence="4 5">PY_sf001</strain>
    </source>
</reference>
<proteinExistence type="inferred from homology"/>
<name>A0A210R1B1_MIZYE</name>
<feature type="transmembrane region" description="Helical" evidence="2">
    <location>
        <begin position="18"/>
        <end position="39"/>
    </location>
</feature>
<dbReference type="GO" id="GO:0006955">
    <property type="term" value="P:immune response"/>
    <property type="evidence" value="ECO:0007669"/>
    <property type="project" value="InterPro"/>
</dbReference>
<keyword evidence="2" id="KW-0472">Membrane</keyword>
<organism evidence="4 5">
    <name type="scientific">Mizuhopecten yessoensis</name>
    <name type="common">Japanese scallop</name>
    <name type="synonym">Patinopecten yessoensis</name>
    <dbReference type="NCBI Taxonomy" id="6573"/>
    <lineage>
        <taxon>Eukaryota</taxon>
        <taxon>Metazoa</taxon>
        <taxon>Spiralia</taxon>
        <taxon>Lophotrochozoa</taxon>
        <taxon>Mollusca</taxon>
        <taxon>Bivalvia</taxon>
        <taxon>Autobranchia</taxon>
        <taxon>Pteriomorphia</taxon>
        <taxon>Pectinida</taxon>
        <taxon>Pectinoidea</taxon>
        <taxon>Pectinidae</taxon>
        <taxon>Mizuhopecten</taxon>
    </lineage>
</organism>
<dbReference type="Pfam" id="PF00229">
    <property type="entry name" value="TNF"/>
    <property type="match status" value="1"/>
</dbReference>
<keyword evidence="2" id="KW-1133">Transmembrane helix</keyword>
<evidence type="ECO:0000256" key="1">
    <source>
        <dbReference type="ARBA" id="ARBA00008670"/>
    </source>
</evidence>
<evidence type="ECO:0000313" key="4">
    <source>
        <dbReference type="EMBL" id="OWF54840.1"/>
    </source>
</evidence>
<sequence>MGKLCCETTTKRGILKHAFFISVVVNIVLVTVLIILFIIRQTLRDREFSTTDIPSPKTGALKDTGGQLCLPCDFKGTKTNDTLYEFILQTKKNNTLCCLRRDDTLQNLILELEETNRRNGHYDQNNMNPGKLQWWRERNHAAHLYLNPFTNGITWREQGCKTSFLRNLTLTDLGRRLTIPDFSGAGMYFVYSVYTFDFGNEATDRQAPIGIHNVYHHSSSFINSNDRPLLWMSKLGGENTAKRQTSFLCGVVSMNMRDSIETEAVSIVAGKNVTFKHIDRLPYSNYFGMFKLMDFF</sequence>
<gene>
    <name evidence="4" type="ORF">KP79_PYT20826</name>
</gene>
<dbReference type="Gene3D" id="2.60.120.40">
    <property type="match status" value="1"/>
</dbReference>
<dbReference type="GO" id="GO:0016020">
    <property type="term" value="C:membrane"/>
    <property type="evidence" value="ECO:0007669"/>
    <property type="project" value="InterPro"/>
</dbReference>